<name>A0A6J5QZB7_9CAUD</name>
<reference evidence="1" key="1">
    <citation type="submission" date="2020-05" db="EMBL/GenBank/DDBJ databases">
        <authorList>
            <person name="Chiriac C."/>
            <person name="Salcher M."/>
            <person name="Ghai R."/>
            <person name="Kavagutti S V."/>
        </authorList>
    </citation>
    <scope>NUCLEOTIDE SEQUENCE</scope>
</reference>
<accession>A0A6J5QZB7</accession>
<proteinExistence type="predicted"/>
<dbReference type="EMBL" id="LR797117">
    <property type="protein sequence ID" value="CAB4187947.1"/>
    <property type="molecule type" value="Genomic_DNA"/>
</dbReference>
<protein>
    <submittedName>
        <fullName evidence="1">Uncharacterized protein</fullName>
    </submittedName>
</protein>
<sequence>MSNYRAVYDGEGLLAEFSNEEMTYLRDNYSPPERSDLPRPMLIRDIEPYQNMIDGKMISSRSQHREFLRQNNCIEVGNEKMETKIPKPDPLERRKFLHKQLADVGDKECNAVLKQLRKN</sequence>
<organism evidence="1">
    <name type="scientific">uncultured Caudovirales phage</name>
    <dbReference type="NCBI Taxonomy" id="2100421"/>
    <lineage>
        <taxon>Viruses</taxon>
        <taxon>Duplodnaviria</taxon>
        <taxon>Heunggongvirae</taxon>
        <taxon>Uroviricota</taxon>
        <taxon>Caudoviricetes</taxon>
        <taxon>Peduoviridae</taxon>
        <taxon>Maltschvirus</taxon>
        <taxon>Maltschvirus maltsch</taxon>
    </lineage>
</organism>
<gene>
    <name evidence="1" type="ORF">UFOVP1166_19</name>
</gene>
<evidence type="ECO:0000313" key="1">
    <source>
        <dbReference type="EMBL" id="CAB4187947.1"/>
    </source>
</evidence>